<dbReference type="AlphaFoldDB" id="S3DXR8"/>
<accession>S3DXR8</accession>
<keyword evidence="3" id="KW-1185">Reference proteome</keyword>
<dbReference type="KEGG" id="glz:GLAREA_04120"/>
<dbReference type="Pfam" id="PF06985">
    <property type="entry name" value="HET"/>
    <property type="match status" value="1"/>
</dbReference>
<evidence type="ECO:0000259" key="1">
    <source>
        <dbReference type="Pfam" id="PF06985"/>
    </source>
</evidence>
<gene>
    <name evidence="2" type="ORF">GLAREA_04120</name>
</gene>
<dbReference type="PANTHER" id="PTHR33112:SF16">
    <property type="entry name" value="HETEROKARYON INCOMPATIBILITY DOMAIN-CONTAINING PROTEIN"/>
    <property type="match status" value="1"/>
</dbReference>
<feature type="domain" description="Heterokaryon incompatibility" evidence="1">
    <location>
        <begin position="15"/>
        <end position="138"/>
    </location>
</feature>
<dbReference type="GeneID" id="19463175"/>
<dbReference type="EMBL" id="KE145363">
    <property type="protein sequence ID" value="EPE31153.1"/>
    <property type="molecule type" value="Genomic_DNA"/>
</dbReference>
<dbReference type="InterPro" id="IPR010730">
    <property type="entry name" value="HET"/>
</dbReference>
<proteinExistence type="predicted"/>
<evidence type="ECO:0000313" key="2">
    <source>
        <dbReference type="EMBL" id="EPE31153.1"/>
    </source>
</evidence>
<name>S3DXR8_GLAL2</name>
<sequence length="680" mass="77301">MATKATLPSMLRGIQLEDIPKTFRVAISVTRQLGYQYLWIDALCVVQNSDSDKAEQISQITHIYRNAVFTISASRSASCNDGFLGPLDLDPENRPEVVSRKVPYSTFEGVVGRIQLRKFIPFDASVQTMHKRAWTYQEHCFSIRVLSFGSQVSWQCADGEALNFGILNDEISTLITMPKLSPAAIEDIMWNSIENSIKLTYKTILIENSEVGTLINKVAVKTARQVMGKRSLGKSVLTEDPNSNTVLKIVASKLLMKKLNKFKLYMVRVGMSEALSTNASDICEVIFDIFCDYFVRSFFGDRETRNLIQTMFAERDLAAILALLNPMLVRIFAIMMERSTVMPFRKDRNGESQAEVGGNGILGIIRASTTLLVDIQADALDMLEKIGIRFPRSKEEEEKDMLKLLPNLIAGLTLSPQIIKRVLVVKTHWPVVVERYSQRSLSDPSDRLPAISGIAIDFSKFTDGRYLAGLWERTFIHGLMWHQNHQVTSDSWLPLRPERQIRVFRPSACSYIAPSWSWAAADGLALYPKIQGKISQDLKVLGCDFYPENPGQPFGKVIGGSIRIRAPLRKVDHNWFTTSSTSYIKTYPDVQSRLAYILDREPDPWDYDSHVFWLLELFQSDGKYVENKHNSQGLVLEKLRDKVFMRVGIYKRANRGWVNTTKVLKWWEEGHSTVETIEII</sequence>
<protein>
    <recommendedName>
        <fullName evidence="1">Heterokaryon incompatibility domain-containing protein</fullName>
    </recommendedName>
</protein>
<dbReference type="HOGENOM" id="CLU_471041_0_0_1"/>
<dbReference type="PANTHER" id="PTHR33112">
    <property type="entry name" value="DOMAIN PROTEIN, PUTATIVE-RELATED"/>
    <property type="match status" value="1"/>
</dbReference>
<dbReference type="Proteomes" id="UP000016922">
    <property type="component" value="Unassembled WGS sequence"/>
</dbReference>
<organism evidence="2 3">
    <name type="scientific">Glarea lozoyensis (strain ATCC 20868 / MF5171)</name>
    <dbReference type="NCBI Taxonomy" id="1116229"/>
    <lineage>
        <taxon>Eukaryota</taxon>
        <taxon>Fungi</taxon>
        <taxon>Dikarya</taxon>
        <taxon>Ascomycota</taxon>
        <taxon>Pezizomycotina</taxon>
        <taxon>Leotiomycetes</taxon>
        <taxon>Helotiales</taxon>
        <taxon>Helotiaceae</taxon>
        <taxon>Glarea</taxon>
    </lineage>
</organism>
<reference evidence="2 3" key="1">
    <citation type="journal article" date="2013" name="BMC Genomics">
        <title>Genomics-driven discovery of the pneumocandin biosynthetic gene cluster in the fungus Glarea lozoyensis.</title>
        <authorList>
            <person name="Chen L."/>
            <person name="Yue Q."/>
            <person name="Zhang X."/>
            <person name="Xiang M."/>
            <person name="Wang C."/>
            <person name="Li S."/>
            <person name="Che Y."/>
            <person name="Ortiz-Lopez F.J."/>
            <person name="Bills G.F."/>
            <person name="Liu X."/>
            <person name="An Z."/>
        </authorList>
    </citation>
    <scope>NUCLEOTIDE SEQUENCE [LARGE SCALE GENOMIC DNA]</scope>
    <source>
        <strain evidence="3">ATCC 20868 / MF5171</strain>
    </source>
</reference>
<dbReference type="OrthoDB" id="5125733at2759"/>
<dbReference type="RefSeq" id="XP_008082564.1">
    <property type="nucleotide sequence ID" value="XM_008084373.1"/>
</dbReference>
<evidence type="ECO:0000313" key="3">
    <source>
        <dbReference type="Proteomes" id="UP000016922"/>
    </source>
</evidence>